<dbReference type="FunFam" id="3.20.20.10:FF:000018">
    <property type="entry name" value="Pyridoxal phosphate homeostasis protein"/>
    <property type="match status" value="1"/>
</dbReference>
<dbReference type="HAMAP" id="MF_02087">
    <property type="entry name" value="PLP_homeostasis"/>
    <property type="match status" value="1"/>
</dbReference>
<dbReference type="CDD" id="cd00635">
    <property type="entry name" value="PLPDE_III_YBL036c_like"/>
    <property type="match status" value="1"/>
</dbReference>
<dbReference type="PANTHER" id="PTHR10146">
    <property type="entry name" value="PROLINE SYNTHETASE CO-TRANSCRIBED BACTERIAL HOMOLOG PROTEIN"/>
    <property type="match status" value="1"/>
</dbReference>
<dbReference type="NCBIfam" id="TIGR00044">
    <property type="entry name" value="YggS family pyridoxal phosphate-dependent enzyme"/>
    <property type="match status" value="1"/>
</dbReference>
<evidence type="ECO:0000256" key="1">
    <source>
        <dbReference type="ARBA" id="ARBA00022898"/>
    </source>
</evidence>
<comment type="cofactor">
    <cofactor evidence="3">
        <name>pyridoxal 5'-phosphate</name>
        <dbReference type="ChEBI" id="CHEBI:597326"/>
    </cofactor>
</comment>
<dbReference type="Proteomes" id="UP000280307">
    <property type="component" value="Unassembled WGS sequence"/>
</dbReference>
<evidence type="ECO:0000313" key="7">
    <source>
        <dbReference type="Proteomes" id="UP000280307"/>
    </source>
</evidence>
<sequence length="242" mass="25788">MIPKITANLCALREQMAAAALQAGRDPADVTLVAVTKTHPPEVVAAAVAAGMRDLGENRVQEALGKIAALAHLAPPPAWHLIGHLQRNKAKLAAEHFALVHSIDSLRLAAALARYVPSGRRLPILLQCNVSGETSKEGFTLAGGARNQAALDALLPQLEAILALPSLEVRGLMTIAPFTDDPEAARPHFRALRELRDTLAQRFPQATWRELSMGMSDDFAVAIAEGATIVRVGRAIFGSRGE</sequence>
<comment type="similarity">
    <text evidence="2 4">Belongs to the pyridoxal phosphate-binding protein YggS/PROSC family.</text>
</comment>
<dbReference type="InterPro" id="IPR011078">
    <property type="entry name" value="PyrdxlP_homeostasis"/>
</dbReference>
<gene>
    <name evidence="6" type="ORF">EI684_06875</name>
</gene>
<evidence type="ECO:0000259" key="5">
    <source>
        <dbReference type="Pfam" id="PF01168"/>
    </source>
</evidence>
<comment type="function">
    <text evidence="2">Pyridoxal 5'-phosphate (PLP)-binding protein, which is involved in PLP homeostasis.</text>
</comment>
<dbReference type="EMBL" id="RSAS01000264">
    <property type="protein sequence ID" value="RRR74514.1"/>
    <property type="molecule type" value="Genomic_DNA"/>
</dbReference>
<protein>
    <recommendedName>
        <fullName evidence="2">Pyridoxal phosphate homeostasis protein</fullName>
        <shortName evidence="2">PLP homeostasis protein</shortName>
    </recommendedName>
</protein>
<evidence type="ECO:0000256" key="2">
    <source>
        <dbReference type="HAMAP-Rule" id="MF_02087"/>
    </source>
</evidence>
<dbReference type="PIRSF" id="PIRSF004848">
    <property type="entry name" value="YBL036c_PLPDEIII"/>
    <property type="match status" value="1"/>
</dbReference>
<dbReference type="InterPro" id="IPR001608">
    <property type="entry name" value="Ala_racemase_N"/>
</dbReference>
<reference evidence="6 7" key="1">
    <citation type="submission" date="2018-12" db="EMBL/GenBank/DDBJ databases">
        <title>Genome Sequence of Candidatus Viridilinea halotolerans isolated from saline sulfide-rich spring.</title>
        <authorList>
            <person name="Grouzdev D.S."/>
            <person name="Burganskaya E.I."/>
            <person name="Krutkina M.S."/>
            <person name="Sukhacheva M.V."/>
            <person name="Gorlenko V.M."/>
        </authorList>
    </citation>
    <scope>NUCLEOTIDE SEQUENCE [LARGE SCALE GENOMIC DNA]</scope>
    <source>
        <strain evidence="6">Chok-6</strain>
    </source>
</reference>
<dbReference type="GO" id="GO:0030170">
    <property type="term" value="F:pyridoxal phosphate binding"/>
    <property type="evidence" value="ECO:0007669"/>
    <property type="project" value="UniProtKB-UniRule"/>
</dbReference>
<evidence type="ECO:0000313" key="6">
    <source>
        <dbReference type="EMBL" id="RRR74514.1"/>
    </source>
</evidence>
<proteinExistence type="inferred from homology"/>
<evidence type="ECO:0000256" key="4">
    <source>
        <dbReference type="RuleBase" id="RU004514"/>
    </source>
</evidence>
<dbReference type="Gene3D" id="3.20.20.10">
    <property type="entry name" value="Alanine racemase"/>
    <property type="match status" value="1"/>
</dbReference>
<name>A0A426U3W4_9CHLR</name>
<comment type="caution">
    <text evidence="6">The sequence shown here is derived from an EMBL/GenBank/DDBJ whole genome shotgun (WGS) entry which is preliminary data.</text>
</comment>
<evidence type="ECO:0000256" key="3">
    <source>
        <dbReference type="PIRSR" id="PIRSR004848-1"/>
    </source>
</evidence>
<organism evidence="6 7">
    <name type="scientific">Candidatus Viridilinea halotolerans</name>
    <dbReference type="NCBI Taxonomy" id="2491704"/>
    <lineage>
        <taxon>Bacteria</taxon>
        <taxon>Bacillati</taxon>
        <taxon>Chloroflexota</taxon>
        <taxon>Chloroflexia</taxon>
        <taxon>Chloroflexales</taxon>
        <taxon>Chloroflexineae</taxon>
        <taxon>Oscillochloridaceae</taxon>
        <taxon>Candidatus Viridilinea</taxon>
    </lineage>
</organism>
<feature type="domain" description="Alanine racemase N-terminal" evidence="5">
    <location>
        <begin position="9"/>
        <end position="239"/>
    </location>
</feature>
<dbReference type="InterPro" id="IPR029066">
    <property type="entry name" value="PLP-binding_barrel"/>
</dbReference>
<keyword evidence="1 2" id="KW-0663">Pyridoxal phosphate</keyword>
<dbReference type="SUPFAM" id="SSF51419">
    <property type="entry name" value="PLP-binding barrel"/>
    <property type="match status" value="1"/>
</dbReference>
<feature type="modified residue" description="N6-(pyridoxal phosphate)lysine" evidence="2 3">
    <location>
        <position position="37"/>
    </location>
</feature>
<dbReference type="Pfam" id="PF01168">
    <property type="entry name" value="Ala_racemase_N"/>
    <property type="match status" value="1"/>
</dbReference>
<dbReference type="AlphaFoldDB" id="A0A426U3W4"/>
<dbReference type="PANTHER" id="PTHR10146:SF14">
    <property type="entry name" value="PYRIDOXAL PHOSPHATE HOMEOSTASIS PROTEIN"/>
    <property type="match status" value="1"/>
</dbReference>
<accession>A0A426U3W4</accession>